<dbReference type="InterPro" id="IPR000873">
    <property type="entry name" value="AMP-dep_synth/lig_dom"/>
</dbReference>
<dbReference type="SUPFAM" id="SSF56801">
    <property type="entry name" value="Acetyl-CoA synthetase-like"/>
    <property type="match status" value="1"/>
</dbReference>
<dbReference type="CDD" id="cd05941">
    <property type="entry name" value="MCS"/>
    <property type="match status" value="1"/>
</dbReference>
<dbReference type="Pfam" id="PF00501">
    <property type="entry name" value="AMP-binding"/>
    <property type="match status" value="1"/>
</dbReference>
<dbReference type="GO" id="GO:0031956">
    <property type="term" value="F:medium-chain fatty acid-CoA ligase activity"/>
    <property type="evidence" value="ECO:0007669"/>
    <property type="project" value="TreeGrafter"/>
</dbReference>
<dbReference type="PANTHER" id="PTHR43201:SF8">
    <property type="entry name" value="ACYL-COA SYNTHETASE FAMILY MEMBER 3"/>
    <property type="match status" value="1"/>
</dbReference>
<dbReference type="PROSITE" id="PS00455">
    <property type="entry name" value="AMP_BINDING"/>
    <property type="match status" value="1"/>
</dbReference>
<keyword evidence="5" id="KW-1185">Reference proteome</keyword>
<dbReference type="AlphaFoldDB" id="A0A7W3ZEB6"/>
<dbReference type="Proteomes" id="UP000526734">
    <property type="component" value="Unassembled WGS sequence"/>
</dbReference>
<dbReference type="InterPro" id="IPR020845">
    <property type="entry name" value="AMP-binding_CS"/>
</dbReference>
<dbReference type="Pfam" id="PF13193">
    <property type="entry name" value="AMP-binding_C"/>
    <property type="match status" value="1"/>
</dbReference>
<evidence type="ECO:0000256" key="1">
    <source>
        <dbReference type="ARBA" id="ARBA00006432"/>
    </source>
</evidence>
<accession>A0A7W3ZEB6</accession>
<dbReference type="Gene3D" id="3.30.300.30">
    <property type="match status" value="1"/>
</dbReference>
<evidence type="ECO:0000259" key="3">
    <source>
        <dbReference type="Pfam" id="PF13193"/>
    </source>
</evidence>
<evidence type="ECO:0000313" key="5">
    <source>
        <dbReference type="Proteomes" id="UP000526734"/>
    </source>
</evidence>
<evidence type="ECO:0000259" key="2">
    <source>
        <dbReference type="Pfam" id="PF00501"/>
    </source>
</evidence>
<sequence>MPDPLFPAVAAGSGKEALRFGDRKLTYAELGAVAGALAAELPADRRVAVWATPTLHTSVAVVAALLAGVPVVPLNPKIGERELGHILADSEPALVLAEPGVDLPAALDLPRHDIPLAGDGKPPASEPDAEAPAFIVYTSGTTGPPKGVVLPRRAIATTLDALEDAWQWTADDVLVHGLPLFHVHGLILGILGPLRRGGTVRHLGRFSLEGVTAELANGATMLFGVPTMYHRIAEAVATDEALAGALKSARLLVSGSAALPVHDHQRITAATGQQVVERYGMTETLMNTSVRADGERKPGSVGVPLAGVGLRLVDEAGAEVSEPGTVGEIQVRGPNLFTEYLNRPDATAAALDGGWFRTGDMATRDPDGYVRIVGRKATDLIKSGGYKIGAGEIENALLEHPNVAEVAVTGEPDDDLGERIVAWVVPDGARPTVEELAGHVSKLLAPHKRPRVVRYLDALPRNDMGKVMKRALG</sequence>
<dbReference type="NCBIfam" id="NF005858">
    <property type="entry name" value="PRK07787.1"/>
    <property type="match status" value="1"/>
</dbReference>
<dbReference type="EMBL" id="JACGZW010000011">
    <property type="protein sequence ID" value="MBB1157828.1"/>
    <property type="molecule type" value="Genomic_DNA"/>
</dbReference>
<comment type="caution">
    <text evidence="4">The sequence shown here is derived from an EMBL/GenBank/DDBJ whole genome shotgun (WGS) entry which is preliminary data.</text>
</comment>
<name>A0A7W3ZEB6_9PSEU</name>
<feature type="domain" description="AMP-dependent synthetase/ligase" evidence="2">
    <location>
        <begin position="11"/>
        <end position="341"/>
    </location>
</feature>
<evidence type="ECO:0000313" key="4">
    <source>
        <dbReference type="EMBL" id="MBB1157828.1"/>
    </source>
</evidence>
<dbReference type="InterPro" id="IPR042099">
    <property type="entry name" value="ANL_N_sf"/>
</dbReference>
<organism evidence="4 5">
    <name type="scientific">Amycolatopsis dendrobii</name>
    <dbReference type="NCBI Taxonomy" id="2760662"/>
    <lineage>
        <taxon>Bacteria</taxon>
        <taxon>Bacillati</taxon>
        <taxon>Actinomycetota</taxon>
        <taxon>Actinomycetes</taxon>
        <taxon>Pseudonocardiales</taxon>
        <taxon>Pseudonocardiaceae</taxon>
        <taxon>Amycolatopsis</taxon>
    </lineage>
</organism>
<feature type="domain" description="AMP-binding enzyme C-terminal" evidence="3">
    <location>
        <begin position="392"/>
        <end position="466"/>
    </location>
</feature>
<proteinExistence type="inferred from homology"/>
<dbReference type="InterPro" id="IPR045851">
    <property type="entry name" value="AMP-bd_C_sf"/>
</dbReference>
<gene>
    <name evidence="4" type="ORF">H4281_32185</name>
</gene>
<dbReference type="PANTHER" id="PTHR43201">
    <property type="entry name" value="ACYL-COA SYNTHETASE"/>
    <property type="match status" value="1"/>
</dbReference>
<reference evidence="4 5" key="1">
    <citation type="submission" date="2020-08" db="EMBL/GenBank/DDBJ databases">
        <title>Amycolatopsis sp. nov. DR6-1 isolated from Dendrobium heterocarpum.</title>
        <authorList>
            <person name="Tedsree N."/>
            <person name="Kuncharoen N."/>
            <person name="Likhitwitayawuid K."/>
            <person name="Tanasupawat S."/>
        </authorList>
    </citation>
    <scope>NUCLEOTIDE SEQUENCE [LARGE SCALE GENOMIC DNA]</scope>
    <source>
        <strain evidence="4 5">DR6-1</strain>
    </source>
</reference>
<dbReference type="Gene3D" id="3.40.50.12780">
    <property type="entry name" value="N-terminal domain of ligase-like"/>
    <property type="match status" value="1"/>
</dbReference>
<dbReference type="GO" id="GO:0006631">
    <property type="term" value="P:fatty acid metabolic process"/>
    <property type="evidence" value="ECO:0007669"/>
    <property type="project" value="TreeGrafter"/>
</dbReference>
<comment type="similarity">
    <text evidence="1">Belongs to the ATP-dependent AMP-binding enzyme family.</text>
</comment>
<protein>
    <submittedName>
        <fullName evidence="4">Acyl-CoA synthetase</fullName>
    </submittedName>
</protein>
<dbReference type="InterPro" id="IPR025110">
    <property type="entry name" value="AMP-bd_C"/>
</dbReference>
<dbReference type="RefSeq" id="WP_182894621.1">
    <property type="nucleotide sequence ID" value="NZ_JACGZW010000011.1"/>
</dbReference>